<evidence type="ECO:0000256" key="1">
    <source>
        <dbReference type="ARBA" id="ARBA00004141"/>
    </source>
</evidence>
<dbReference type="EMBL" id="JANPWB010000007">
    <property type="protein sequence ID" value="KAJ1168947.1"/>
    <property type="molecule type" value="Genomic_DNA"/>
</dbReference>
<keyword evidence="5 7" id="KW-0472">Membrane</keyword>
<proteinExistence type="inferred from homology"/>
<keyword evidence="3 7" id="KW-0812">Transmembrane</keyword>
<comment type="subcellular location">
    <subcellularLocation>
        <location evidence="1">Membrane</location>
        <topology evidence="1">Multi-pass membrane protein</topology>
    </subcellularLocation>
</comment>
<dbReference type="AlphaFoldDB" id="A0AAV7SYH4"/>
<keyword evidence="4 7" id="KW-1133">Transmembrane helix</keyword>
<evidence type="ECO:0000313" key="9">
    <source>
        <dbReference type="Proteomes" id="UP001066276"/>
    </source>
</evidence>
<protein>
    <submittedName>
        <fullName evidence="8">Uncharacterized protein</fullName>
    </submittedName>
</protein>
<dbReference type="Pfam" id="PF04103">
    <property type="entry name" value="CD20"/>
    <property type="match status" value="1"/>
</dbReference>
<dbReference type="Proteomes" id="UP001066276">
    <property type="component" value="Chromosome 4_1"/>
</dbReference>
<evidence type="ECO:0000256" key="7">
    <source>
        <dbReference type="SAM" id="Phobius"/>
    </source>
</evidence>
<evidence type="ECO:0000256" key="2">
    <source>
        <dbReference type="ARBA" id="ARBA00009565"/>
    </source>
</evidence>
<evidence type="ECO:0000256" key="6">
    <source>
        <dbReference type="SAM" id="MobiDB-lite"/>
    </source>
</evidence>
<feature type="transmembrane region" description="Helical" evidence="7">
    <location>
        <begin position="233"/>
        <end position="254"/>
    </location>
</feature>
<dbReference type="GO" id="GO:0016020">
    <property type="term" value="C:membrane"/>
    <property type="evidence" value="ECO:0007669"/>
    <property type="project" value="UniProtKB-SubCell"/>
</dbReference>
<organism evidence="8 9">
    <name type="scientific">Pleurodeles waltl</name>
    <name type="common">Iberian ribbed newt</name>
    <dbReference type="NCBI Taxonomy" id="8319"/>
    <lineage>
        <taxon>Eukaryota</taxon>
        <taxon>Metazoa</taxon>
        <taxon>Chordata</taxon>
        <taxon>Craniata</taxon>
        <taxon>Vertebrata</taxon>
        <taxon>Euteleostomi</taxon>
        <taxon>Amphibia</taxon>
        <taxon>Batrachia</taxon>
        <taxon>Caudata</taxon>
        <taxon>Salamandroidea</taxon>
        <taxon>Salamandridae</taxon>
        <taxon>Pleurodelinae</taxon>
        <taxon>Pleurodeles</taxon>
    </lineage>
</organism>
<comment type="similarity">
    <text evidence="2">Belongs to the MS4A family.</text>
</comment>
<comment type="caution">
    <text evidence="8">The sequence shown here is derived from an EMBL/GenBank/DDBJ whole genome shotgun (WGS) entry which is preliminary data.</text>
</comment>
<feature type="region of interest" description="Disordered" evidence="6">
    <location>
        <begin position="1"/>
        <end position="38"/>
    </location>
</feature>
<reference evidence="8" key="1">
    <citation type="journal article" date="2022" name="bioRxiv">
        <title>Sequencing and chromosome-scale assembly of the giantPleurodeles waltlgenome.</title>
        <authorList>
            <person name="Brown T."/>
            <person name="Elewa A."/>
            <person name="Iarovenko S."/>
            <person name="Subramanian E."/>
            <person name="Araus A.J."/>
            <person name="Petzold A."/>
            <person name="Susuki M."/>
            <person name="Suzuki K.-i.T."/>
            <person name="Hayashi T."/>
            <person name="Toyoda A."/>
            <person name="Oliveira C."/>
            <person name="Osipova E."/>
            <person name="Leigh N.D."/>
            <person name="Simon A."/>
            <person name="Yun M.H."/>
        </authorList>
    </citation>
    <scope>NUCLEOTIDE SEQUENCE</scope>
    <source>
        <strain evidence="8">20211129_DDA</strain>
        <tissue evidence="8">Liver</tissue>
    </source>
</reference>
<evidence type="ECO:0000256" key="3">
    <source>
        <dbReference type="ARBA" id="ARBA00022692"/>
    </source>
</evidence>
<feature type="transmembrane region" description="Helical" evidence="7">
    <location>
        <begin position="207"/>
        <end position="227"/>
    </location>
</feature>
<accession>A0AAV7SYH4</accession>
<sequence>MSGGAQPSLFLSMTGEGQEHVHKSKGAPVLPPPPTTVPALPARRERAHKFIGAPVLPPPLTTVPALPERRERVHKFKGAPVLPPPPTTVPALPARRERAHKFKEAPVLPPPLTTVPALPERRERVHKFKGAPVLPPPPITVPALPYCMHRLHVLGTQPLQYPEVKMASPEMVPSGVLLTTLPGTTVIHLPGPSQEIQRRFMRGEPKALGVVQILLGLIQITLGALLLNNPFSGVYPISGLPFWGAPFYIISGALSVAAEKKGTTGLVRGSMAMNIVSTIITLPAIIIISIDIVFVSFNLSDSSACYISIPGNDGQSCLSYQAGLVAQQRGIDALALMLSLLELWITLSTSIFACKAVCQCCGAPKVTQPMFVVQNTYGQDLGFPPVQEPLAVSPPPYDANHVANVKQL</sequence>
<evidence type="ECO:0000256" key="4">
    <source>
        <dbReference type="ARBA" id="ARBA00022989"/>
    </source>
</evidence>
<dbReference type="PANTHER" id="PTHR23320">
    <property type="entry name" value="MEMBRANE-SPANNING 4-DOMAINS SUBFAMILY A MS4A -RELATED"/>
    <property type="match status" value="1"/>
</dbReference>
<keyword evidence="9" id="KW-1185">Reference proteome</keyword>
<name>A0AAV7SYH4_PLEWA</name>
<dbReference type="PANTHER" id="PTHR23320:SF128">
    <property type="entry name" value="MEMBRANE-SPANNING 4-DOMAINS SUBFAMILY A MEMBER 4A"/>
    <property type="match status" value="1"/>
</dbReference>
<gene>
    <name evidence="8" type="ORF">NDU88_000859</name>
</gene>
<feature type="transmembrane region" description="Helical" evidence="7">
    <location>
        <begin position="275"/>
        <end position="297"/>
    </location>
</feature>
<evidence type="ECO:0000256" key="5">
    <source>
        <dbReference type="ARBA" id="ARBA00023136"/>
    </source>
</evidence>
<dbReference type="InterPro" id="IPR030417">
    <property type="entry name" value="MS4A"/>
</dbReference>
<dbReference type="InterPro" id="IPR007237">
    <property type="entry name" value="CD20-like"/>
</dbReference>
<evidence type="ECO:0000313" key="8">
    <source>
        <dbReference type="EMBL" id="KAJ1168947.1"/>
    </source>
</evidence>